<feature type="active site" description="Proton donor" evidence="13">
    <location>
        <position position="853"/>
    </location>
</feature>
<evidence type="ECO:0000256" key="5">
    <source>
        <dbReference type="ARBA" id="ARBA00020138"/>
    </source>
</evidence>
<comment type="function">
    <text evidence="2">Catalyzes the reversible phosphorylation of pyruvate and phosphate.</text>
</comment>
<feature type="domain" description="Pyruvate phosphate dikinase AMP/ATP-binding" evidence="18">
    <location>
        <begin position="318"/>
        <end position="371"/>
    </location>
</feature>
<reference evidence="20" key="1">
    <citation type="submission" date="2020-04" db="EMBL/GenBank/DDBJ databases">
        <title>Comparative genomics of oral phylogroup-2 Treponema strains.</title>
        <authorList>
            <person name="Zeng H."/>
            <person name="Chan Y.K."/>
            <person name="Watt R.M."/>
        </authorList>
    </citation>
    <scope>NUCLEOTIDE SEQUENCE</scope>
    <source>
        <strain evidence="20">OMZ 905</strain>
    </source>
</reference>
<keyword evidence="6 20" id="KW-0808">Transferase</keyword>
<dbReference type="Gene3D" id="3.30.1490.20">
    <property type="entry name" value="ATP-grasp fold, A domain"/>
    <property type="match status" value="1"/>
</dbReference>
<dbReference type="GO" id="GO:0005524">
    <property type="term" value="F:ATP binding"/>
    <property type="evidence" value="ECO:0007669"/>
    <property type="project" value="UniProtKB-UniRule"/>
</dbReference>
<dbReference type="Gene3D" id="3.50.30.10">
    <property type="entry name" value="Phosphohistidine domain"/>
    <property type="match status" value="1"/>
</dbReference>
<dbReference type="PIRSF" id="PIRSF000853">
    <property type="entry name" value="PPDK"/>
    <property type="match status" value="1"/>
</dbReference>
<keyword evidence="20" id="KW-0670">Pyruvate</keyword>
<dbReference type="AlphaFoldDB" id="A0A9Q9EWS3"/>
<feature type="binding site" evidence="14">
    <location>
        <position position="764"/>
    </location>
    <ligand>
        <name>substrate</name>
    </ligand>
</feature>
<keyword evidence="9" id="KW-0418">Kinase</keyword>
<dbReference type="InterPro" id="IPR023151">
    <property type="entry name" value="PEP_util_CS"/>
</dbReference>
<dbReference type="InterPro" id="IPR015813">
    <property type="entry name" value="Pyrv/PenolPyrv_kinase-like_dom"/>
</dbReference>
<dbReference type="PANTHER" id="PTHR22931">
    <property type="entry name" value="PHOSPHOENOLPYRUVATE DIKINASE-RELATED"/>
    <property type="match status" value="1"/>
</dbReference>
<gene>
    <name evidence="20" type="ORF">E4N86_04245</name>
</gene>
<keyword evidence="8" id="KW-0547">Nucleotide-binding</keyword>
<dbReference type="Pfam" id="PF02896">
    <property type="entry name" value="PEP-utilizers_C"/>
    <property type="match status" value="1"/>
</dbReference>
<evidence type="ECO:0000256" key="16">
    <source>
        <dbReference type="SAM" id="MobiDB-lite"/>
    </source>
</evidence>
<dbReference type="InterPro" id="IPR013815">
    <property type="entry name" value="ATP_grasp_subdomain_1"/>
</dbReference>
<evidence type="ECO:0000256" key="4">
    <source>
        <dbReference type="ARBA" id="ARBA00011994"/>
    </source>
</evidence>
<feature type="domain" description="PEP-utilising enzyme mobile" evidence="17">
    <location>
        <begin position="440"/>
        <end position="520"/>
    </location>
</feature>
<feature type="binding site" evidence="14">
    <location>
        <position position="788"/>
    </location>
    <ligand>
        <name>substrate</name>
    </ligand>
</feature>
<dbReference type="InterPro" id="IPR010121">
    <property type="entry name" value="Pyruvate_phosphate_dikinase"/>
</dbReference>
<evidence type="ECO:0000256" key="3">
    <source>
        <dbReference type="ARBA" id="ARBA00007837"/>
    </source>
</evidence>
<evidence type="ECO:0000313" key="20">
    <source>
        <dbReference type="EMBL" id="UTC99958.1"/>
    </source>
</evidence>
<comment type="similarity">
    <text evidence="3 12">Belongs to the PEP-utilizing enzyme family.</text>
</comment>
<feature type="domain" description="Pyruvate phosphate dikinase AMP/ATP-binding" evidence="18">
    <location>
        <begin position="66"/>
        <end position="314"/>
    </location>
</feature>
<feature type="binding site" evidence="14">
    <location>
        <position position="786"/>
    </location>
    <ligand>
        <name>substrate</name>
    </ligand>
</feature>
<feature type="binding site" evidence="15">
    <location>
        <position position="764"/>
    </location>
    <ligand>
        <name>Mg(2+)</name>
        <dbReference type="ChEBI" id="CHEBI:18420"/>
    </ligand>
</feature>
<feature type="binding site" evidence="15">
    <location>
        <position position="788"/>
    </location>
    <ligand>
        <name>Mg(2+)</name>
        <dbReference type="ChEBI" id="CHEBI:18420"/>
    </ligand>
</feature>
<dbReference type="GO" id="GO:0050242">
    <property type="term" value="F:pyruvate, phosphate dikinase activity"/>
    <property type="evidence" value="ECO:0007669"/>
    <property type="project" value="UniProtKB-UniRule"/>
</dbReference>
<keyword evidence="10" id="KW-0067">ATP-binding</keyword>
<dbReference type="InterPro" id="IPR000121">
    <property type="entry name" value="PEP_util_C"/>
</dbReference>
<feature type="active site" description="Tele-phosphohistidine intermediate" evidence="13">
    <location>
        <position position="472"/>
    </location>
</feature>
<evidence type="ECO:0000256" key="12">
    <source>
        <dbReference type="PIRNR" id="PIRNR000853"/>
    </source>
</evidence>
<dbReference type="InterPro" id="IPR002192">
    <property type="entry name" value="PPDK_AMP/ATP-bd"/>
</dbReference>
<feature type="binding site" evidence="14">
    <location>
        <position position="785"/>
    </location>
    <ligand>
        <name>substrate</name>
    </ligand>
</feature>
<evidence type="ECO:0000259" key="17">
    <source>
        <dbReference type="Pfam" id="PF00391"/>
    </source>
</evidence>
<sequence>MAKSKYVYFFGGGSAEGNGTMKEVLGGKGAGLAEMTAIGLPVPAGFTITTEVCEEYYKNNRKYPVELKAQVESYLSKLEKITGKKLGDKKDPLLVSVRSGAPVSMPGMMETILNLGLNDQSVQGLAEKTGNLRFALDAYRRFILMYGSTAMNIEREKFDKIFDDVKEKRTKKRLNLAQSAKVSDTDVNEPELQEVIDRSKKLYEKEIKAPFPQDPIKQLWGSIGAVFGSWMSDKAVTYRRVENIVGIRGTAVNVMQMVFGNKGDNSGTGVCFTRDPNSGKNDFYGEYLFNAQGEDVVAGIRTPIKLDVFAKKDPAAYKKLCNARKILEKHYKDMQDMEFTVEEGELYMLQCRTGKRLPAAAFQMAVDMVEEKLITKEEAVSRIKASDIEGVFYKALDYSKTADLKSAHLVDGIPAVPGAACGIICLSAEAAEAASKDGKRAVLVRHETSPEDVGGMHAAEGILTATGGKTSHAAVVARGWGKCCIVGCENLRIDYEKKEVSAKGIVLKEGDYITLDGSKGAVYKGELPLITPKPPAAYKKIMEWVDQIRKIRVRTNADTPEDAKIAVGHGAQGIGLCRTEHMFFSDENRIQAIREMIIAENKEAREKALKKLLPYQTKDFEGIFKAMNGYPVTIRLIDPPLHEFVPHDKEGQQKLAEKLNISFASVKNRVDQLTEANPMLGHRGCRLSITYPEILEMQVTAIINAACTVQKKGIAVLPEIMIPLTIDAKEFKILEKRIRAVADDIIEKKAKDKKLKYMVGTMIETPRAALLADKIAEHAEFFSFGTNDLTQMTIGISRDDAGKFLPEYVDENKAGVFNADPFQSLDQEGVGILVASAIQKGRGVKKNLEIGVCGEHGGDLNSVKFFCRAGMDYVSASPLRVPIARLAAAQAEVEASKTKAGVKKPAKAAAKTSKASEKTKAKTAKKPAKKPSKK</sequence>
<evidence type="ECO:0000313" key="21">
    <source>
        <dbReference type="Proteomes" id="UP001056981"/>
    </source>
</evidence>
<dbReference type="InterPro" id="IPR040442">
    <property type="entry name" value="Pyrv_kinase-like_dom_sf"/>
</dbReference>
<dbReference type="GO" id="GO:0046872">
    <property type="term" value="F:metal ion binding"/>
    <property type="evidence" value="ECO:0007669"/>
    <property type="project" value="UniProtKB-UniRule"/>
</dbReference>
<evidence type="ECO:0000256" key="8">
    <source>
        <dbReference type="ARBA" id="ARBA00022741"/>
    </source>
</evidence>
<comment type="cofactor">
    <cofactor evidence="1 12 15">
        <name>Mg(2+)</name>
        <dbReference type="ChEBI" id="CHEBI:18420"/>
    </cofactor>
</comment>
<comment type="catalytic activity">
    <reaction evidence="12">
        <text>pyruvate + phosphate + ATP = phosphoenolpyruvate + AMP + diphosphate + H(+)</text>
        <dbReference type="Rhea" id="RHEA:10756"/>
        <dbReference type="ChEBI" id="CHEBI:15361"/>
        <dbReference type="ChEBI" id="CHEBI:15378"/>
        <dbReference type="ChEBI" id="CHEBI:30616"/>
        <dbReference type="ChEBI" id="CHEBI:33019"/>
        <dbReference type="ChEBI" id="CHEBI:43474"/>
        <dbReference type="ChEBI" id="CHEBI:58702"/>
        <dbReference type="ChEBI" id="CHEBI:456215"/>
        <dbReference type="EC" id="2.7.9.1"/>
    </reaction>
</comment>
<feature type="compositionally biased region" description="Basic residues" evidence="16">
    <location>
        <begin position="921"/>
        <end position="934"/>
    </location>
</feature>
<dbReference type="Gene3D" id="1.20.80.30">
    <property type="match status" value="1"/>
</dbReference>
<evidence type="ECO:0000256" key="2">
    <source>
        <dbReference type="ARBA" id="ARBA00003144"/>
    </source>
</evidence>
<organism evidence="20 21">
    <name type="scientific">Treponema denticola</name>
    <dbReference type="NCBI Taxonomy" id="158"/>
    <lineage>
        <taxon>Bacteria</taxon>
        <taxon>Pseudomonadati</taxon>
        <taxon>Spirochaetota</taxon>
        <taxon>Spirochaetia</taxon>
        <taxon>Spirochaetales</taxon>
        <taxon>Treponemataceae</taxon>
        <taxon>Treponema</taxon>
    </lineage>
</organism>
<dbReference type="InterPro" id="IPR036637">
    <property type="entry name" value="Phosphohistidine_dom_sf"/>
</dbReference>
<accession>A0A9Q9EWS3</accession>
<name>A0A9Q9EWS3_TREDN</name>
<dbReference type="InterPro" id="IPR008279">
    <property type="entry name" value="PEP-util_enz_mobile_dom"/>
</dbReference>
<evidence type="ECO:0000256" key="7">
    <source>
        <dbReference type="ARBA" id="ARBA00022723"/>
    </source>
</evidence>
<dbReference type="SUPFAM" id="SSF51621">
    <property type="entry name" value="Phosphoenolpyruvate/pyruvate domain"/>
    <property type="match status" value="1"/>
</dbReference>
<dbReference type="NCBIfam" id="TIGR01828">
    <property type="entry name" value="pyru_phos_dikin"/>
    <property type="match status" value="1"/>
</dbReference>
<dbReference type="SUPFAM" id="SSF52009">
    <property type="entry name" value="Phosphohistidine domain"/>
    <property type="match status" value="1"/>
</dbReference>
<proteinExistence type="inferred from homology"/>
<evidence type="ECO:0000256" key="13">
    <source>
        <dbReference type="PIRSR" id="PIRSR000853-1"/>
    </source>
</evidence>
<dbReference type="GO" id="GO:0016301">
    <property type="term" value="F:kinase activity"/>
    <property type="evidence" value="ECO:0007669"/>
    <property type="project" value="UniProtKB-UniRule"/>
</dbReference>
<feature type="binding site" evidence="14">
    <location>
        <position position="787"/>
    </location>
    <ligand>
        <name>substrate</name>
    </ligand>
</feature>
<evidence type="ECO:0000256" key="15">
    <source>
        <dbReference type="PIRSR" id="PIRSR000853-3"/>
    </source>
</evidence>
<keyword evidence="7 15" id="KW-0479">Metal-binding</keyword>
<feature type="domain" description="PEP-utilising enzyme C-terminal" evidence="19">
    <location>
        <begin position="538"/>
        <end position="892"/>
    </location>
</feature>
<dbReference type="InterPro" id="IPR018274">
    <property type="entry name" value="PEP_util_AS"/>
</dbReference>
<dbReference type="EMBL" id="CP051635">
    <property type="protein sequence ID" value="UTC99958.1"/>
    <property type="molecule type" value="Genomic_DNA"/>
</dbReference>
<dbReference type="EC" id="2.7.9.1" evidence="4 12"/>
<protein>
    <recommendedName>
        <fullName evidence="5 12">Pyruvate, phosphate dikinase</fullName>
        <ecNumber evidence="4 12">2.7.9.1</ecNumber>
    </recommendedName>
</protein>
<dbReference type="PANTHER" id="PTHR22931:SF9">
    <property type="entry name" value="PYRUVATE, PHOSPHATE DIKINASE 1, CHLOROPLASTIC"/>
    <property type="match status" value="1"/>
</dbReference>
<dbReference type="Gene3D" id="3.30.470.20">
    <property type="entry name" value="ATP-grasp fold, B domain"/>
    <property type="match status" value="1"/>
</dbReference>
<evidence type="ECO:0000256" key="11">
    <source>
        <dbReference type="ARBA" id="ARBA00022842"/>
    </source>
</evidence>
<dbReference type="Pfam" id="PF00391">
    <property type="entry name" value="PEP-utilizers"/>
    <property type="match status" value="1"/>
</dbReference>
<dbReference type="Gene3D" id="1.10.189.10">
    <property type="entry name" value="Pyruvate Phosphate Dikinase, domain 2"/>
    <property type="match status" value="1"/>
</dbReference>
<feature type="region of interest" description="Disordered" evidence="16">
    <location>
        <begin position="894"/>
        <end position="934"/>
    </location>
</feature>
<dbReference type="Gene3D" id="3.20.20.60">
    <property type="entry name" value="Phosphoenolpyruvate-binding domains"/>
    <property type="match status" value="1"/>
</dbReference>
<dbReference type="Proteomes" id="UP001056981">
    <property type="component" value="Chromosome"/>
</dbReference>
<evidence type="ECO:0000256" key="1">
    <source>
        <dbReference type="ARBA" id="ARBA00001946"/>
    </source>
</evidence>
<dbReference type="SUPFAM" id="SSF56059">
    <property type="entry name" value="Glutathione synthetase ATP-binding domain-like"/>
    <property type="match status" value="1"/>
</dbReference>
<evidence type="ECO:0000256" key="9">
    <source>
        <dbReference type="ARBA" id="ARBA00022777"/>
    </source>
</evidence>
<evidence type="ECO:0000259" key="19">
    <source>
        <dbReference type="Pfam" id="PF02896"/>
    </source>
</evidence>
<dbReference type="Pfam" id="PF01326">
    <property type="entry name" value="PPDK_N"/>
    <property type="match status" value="2"/>
</dbReference>
<evidence type="ECO:0000256" key="14">
    <source>
        <dbReference type="PIRSR" id="PIRSR000853-2"/>
    </source>
</evidence>
<evidence type="ECO:0000259" key="18">
    <source>
        <dbReference type="Pfam" id="PF01326"/>
    </source>
</evidence>
<dbReference type="RefSeq" id="WP_253716310.1">
    <property type="nucleotide sequence ID" value="NZ_CP051522.1"/>
</dbReference>
<dbReference type="PROSITE" id="PS00370">
    <property type="entry name" value="PEP_ENZYMES_PHOS_SITE"/>
    <property type="match status" value="1"/>
</dbReference>
<keyword evidence="11 15" id="KW-0460">Magnesium</keyword>
<evidence type="ECO:0000256" key="6">
    <source>
        <dbReference type="ARBA" id="ARBA00022679"/>
    </source>
</evidence>
<feature type="binding site" evidence="14">
    <location>
        <position position="578"/>
    </location>
    <ligand>
        <name>substrate</name>
    </ligand>
</feature>
<evidence type="ECO:0000256" key="10">
    <source>
        <dbReference type="ARBA" id="ARBA00022840"/>
    </source>
</evidence>
<dbReference type="PROSITE" id="PS00742">
    <property type="entry name" value="PEP_ENZYMES_2"/>
    <property type="match status" value="1"/>
</dbReference>
<feature type="binding site" evidence="14">
    <location>
        <position position="635"/>
    </location>
    <ligand>
        <name>substrate</name>
    </ligand>
</feature>
<dbReference type="NCBIfam" id="NF004531">
    <property type="entry name" value="PRK05878.1"/>
    <property type="match status" value="1"/>
</dbReference>